<keyword evidence="6 19" id="KW-0597">Phosphoprotein</keyword>
<evidence type="ECO:0000256" key="13">
    <source>
        <dbReference type="ARBA" id="ARBA00023012"/>
    </source>
</evidence>
<evidence type="ECO:0000256" key="15">
    <source>
        <dbReference type="ARBA" id="ARBA00023136"/>
    </source>
</evidence>
<keyword evidence="13" id="KW-0902">Two-component regulatory system</keyword>
<evidence type="ECO:0000256" key="5">
    <source>
        <dbReference type="ARBA" id="ARBA00022519"/>
    </source>
</evidence>
<dbReference type="Pfam" id="PF01627">
    <property type="entry name" value="Hpt"/>
    <property type="match status" value="1"/>
</dbReference>
<evidence type="ECO:0000256" key="4">
    <source>
        <dbReference type="ARBA" id="ARBA00022475"/>
    </source>
</evidence>
<dbReference type="Proteomes" id="UP000218022">
    <property type="component" value="Unassembled WGS sequence"/>
</dbReference>
<dbReference type="SUPFAM" id="SSF53850">
    <property type="entry name" value="Periplasmic binding protein-like II"/>
    <property type="match status" value="1"/>
</dbReference>
<evidence type="ECO:0000256" key="14">
    <source>
        <dbReference type="ARBA" id="ARBA00023026"/>
    </source>
</evidence>
<evidence type="ECO:0000256" key="20">
    <source>
        <dbReference type="SAM" id="SignalP"/>
    </source>
</evidence>
<dbReference type="PRINTS" id="PR00344">
    <property type="entry name" value="BCTRLSENSOR"/>
</dbReference>
<protein>
    <recommendedName>
        <fullName evidence="17">Virulence sensor protein BvgS</fullName>
        <ecNumber evidence="3">2.7.13.3</ecNumber>
    </recommendedName>
</protein>
<dbReference type="PROSITE" id="PS50110">
    <property type="entry name" value="RESPONSE_REGULATORY"/>
    <property type="match status" value="1"/>
</dbReference>
<dbReference type="Pfam" id="PF00072">
    <property type="entry name" value="Response_reg"/>
    <property type="match status" value="1"/>
</dbReference>
<dbReference type="GO" id="GO:0005886">
    <property type="term" value="C:plasma membrane"/>
    <property type="evidence" value="ECO:0007669"/>
    <property type="project" value="UniProtKB-SubCell"/>
</dbReference>
<keyword evidence="7" id="KW-0808">Transferase</keyword>
<dbReference type="PROSITE" id="PS50894">
    <property type="entry name" value="HPT"/>
    <property type="match status" value="1"/>
</dbReference>
<evidence type="ECO:0000313" key="24">
    <source>
        <dbReference type="EMBL" id="PCE22755.1"/>
    </source>
</evidence>
<feature type="domain" description="HPt" evidence="23">
    <location>
        <begin position="703"/>
        <end position="804"/>
    </location>
</feature>
<evidence type="ECO:0000256" key="1">
    <source>
        <dbReference type="ARBA" id="ARBA00000085"/>
    </source>
</evidence>
<keyword evidence="11" id="KW-0067">ATP-binding</keyword>
<keyword evidence="8" id="KW-0812">Transmembrane</keyword>
<sequence>MRVFRFWVLWILLGLVNPWASAAPDANPLKLNAEEQAWIHHHPVLRVAVGAYSVPIEYIQGGTLHGLSAEYLATISLKTGLKFVYVETETAEQRTNLLRQNQVDLISSVRSAGTLPQADGVSYTTPYYSGATIIVTRSKEPVVFDIEDLNGKVIALSSASALSAIIHRRAPQSQVVTGRSTEEALEMVADGTADVTLGSEASLIPYLQHQYLDMLQISGVATGLMSNISMAVSSDQPVLYSILQKSLAAITASQANDIRTSWLATTEHGALSLSVVAGYYAHELALISLAIVLLIGLTWQANRLHKQAIRSEREKTMFLAVMSHEIRSPMNSVLAAVELLRYTRLDLRQQHFVDLANAGANMLLRLLDNVLDITRLEAGQLKLMPGPVDVQTLVNDVADLHQLRASEKGIALTTEIQPAIGVLMLDESRLAQVLHNLVSNAIKFTSTGEVKITVSATDSDDGKHKHLEIKVIDTGGGISEAVQATLFKPYSQADQSYRTSGGTGLGLVICRELVTLMHGTVAMHSAVGRGTTVTVSLRAAIAVELDQLSAAQAKTPAPQVSAHASSTANPSAHVLIVEDTPANQEVLAAQVTRLGCKATVAQDGATAMAEFTTHTFDLILMDCHLQDMDGYTLAAAMRNLETERKRERCPIVAISASTGSAHTERCFAAGMDGVLSKPIRLAKLEDVISLWCGVEATPFPETQPDHTDFDAEKIRRLMGADVTALLEAIVLGEVDLAARAAHRIHGAALTLGWEQMAEMGEQLDHLLRTGEYSDDEEFSASVLREFVRCWREVDRADSKEVRVFHS</sequence>
<name>A0A2A4EPK5_9BURK</name>
<evidence type="ECO:0000313" key="25">
    <source>
        <dbReference type="Proteomes" id="UP000218022"/>
    </source>
</evidence>
<dbReference type="SMART" id="SM00062">
    <property type="entry name" value="PBPb"/>
    <property type="match status" value="1"/>
</dbReference>
<evidence type="ECO:0000259" key="23">
    <source>
        <dbReference type="PROSITE" id="PS50894"/>
    </source>
</evidence>
<dbReference type="InterPro" id="IPR036890">
    <property type="entry name" value="HATPase_C_sf"/>
</dbReference>
<dbReference type="Gene3D" id="1.10.287.130">
    <property type="match status" value="1"/>
</dbReference>
<dbReference type="Gene3D" id="3.40.50.2300">
    <property type="match status" value="1"/>
</dbReference>
<gene>
    <name evidence="24" type="ORF">BWP39_24040</name>
</gene>
<dbReference type="InterPro" id="IPR005467">
    <property type="entry name" value="His_kinase_dom"/>
</dbReference>
<accession>A0A2A4EPK5</accession>
<evidence type="ECO:0000256" key="10">
    <source>
        <dbReference type="ARBA" id="ARBA00022777"/>
    </source>
</evidence>
<dbReference type="Pfam" id="PF00512">
    <property type="entry name" value="HisKA"/>
    <property type="match status" value="1"/>
</dbReference>
<proteinExistence type="predicted"/>
<evidence type="ECO:0000256" key="8">
    <source>
        <dbReference type="ARBA" id="ARBA00022692"/>
    </source>
</evidence>
<comment type="function">
    <text evidence="16">Member of the two-component regulatory system BvgS/BvgA. Phosphorylates BvgA via a four-step phosphorelay in response to environmental signals.</text>
</comment>
<dbReference type="InterPro" id="IPR003594">
    <property type="entry name" value="HATPase_dom"/>
</dbReference>
<keyword evidence="11" id="KW-0547">Nucleotide-binding</keyword>
<dbReference type="SMART" id="SM00388">
    <property type="entry name" value="HisKA"/>
    <property type="match status" value="1"/>
</dbReference>
<dbReference type="EC" id="2.7.13.3" evidence="3"/>
<feature type="domain" description="Histidine kinase" evidence="21">
    <location>
        <begin position="321"/>
        <end position="541"/>
    </location>
</feature>
<dbReference type="InterPro" id="IPR011006">
    <property type="entry name" value="CheY-like_superfamily"/>
</dbReference>
<evidence type="ECO:0000256" key="11">
    <source>
        <dbReference type="ARBA" id="ARBA00022840"/>
    </source>
</evidence>
<dbReference type="PANTHER" id="PTHR43047">
    <property type="entry name" value="TWO-COMPONENT HISTIDINE PROTEIN KINASE"/>
    <property type="match status" value="1"/>
</dbReference>
<dbReference type="InterPro" id="IPR003661">
    <property type="entry name" value="HisK_dim/P_dom"/>
</dbReference>
<keyword evidence="5" id="KW-0997">Cell inner membrane</keyword>
<evidence type="ECO:0000256" key="18">
    <source>
        <dbReference type="PROSITE-ProRule" id="PRU00110"/>
    </source>
</evidence>
<evidence type="ECO:0000256" key="19">
    <source>
        <dbReference type="PROSITE-ProRule" id="PRU00169"/>
    </source>
</evidence>
<evidence type="ECO:0000256" key="12">
    <source>
        <dbReference type="ARBA" id="ARBA00022989"/>
    </source>
</evidence>
<dbReference type="SUPFAM" id="SSF55874">
    <property type="entry name" value="ATPase domain of HSP90 chaperone/DNA topoisomerase II/histidine kinase"/>
    <property type="match status" value="1"/>
</dbReference>
<dbReference type="InterPro" id="IPR036641">
    <property type="entry name" value="HPT_dom_sf"/>
</dbReference>
<dbReference type="Gene3D" id="3.40.190.10">
    <property type="entry name" value="Periplasmic binding protein-like II"/>
    <property type="match status" value="2"/>
</dbReference>
<dbReference type="Gene3D" id="3.30.565.10">
    <property type="entry name" value="Histidine kinase-like ATPase, C-terminal domain"/>
    <property type="match status" value="1"/>
</dbReference>
<dbReference type="InterPro" id="IPR001638">
    <property type="entry name" value="Solute-binding_3/MltF_N"/>
</dbReference>
<keyword evidence="14" id="KW-0843">Virulence</keyword>
<comment type="catalytic activity">
    <reaction evidence="1">
        <text>ATP + protein L-histidine = ADP + protein N-phospho-L-histidine.</text>
        <dbReference type="EC" id="2.7.13.3"/>
    </reaction>
</comment>
<keyword evidence="12" id="KW-1133">Transmembrane helix</keyword>
<keyword evidence="10" id="KW-0418">Kinase</keyword>
<evidence type="ECO:0000259" key="21">
    <source>
        <dbReference type="PROSITE" id="PS50109"/>
    </source>
</evidence>
<dbReference type="InterPro" id="IPR004358">
    <property type="entry name" value="Sig_transdc_His_kin-like_C"/>
</dbReference>
<dbReference type="InterPro" id="IPR036097">
    <property type="entry name" value="HisK_dim/P_sf"/>
</dbReference>
<evidence type="ECO:0000259" key="22">
    <source>
        <dbReference type="PROSITE" id="PS50110"/>
    </source>
</evidence>
<dbReference type="InterPro" id="IPR008207">
    <property type="entry name" value="Sig_transdc_His_kin_Hpt_dom"/>
</dbReference>
<keyword evidence="15" id="KW-0472">Membrane</keyword>
<evidence type="ECO:0000256" key="6">
    <source>
        <dbReference type="ARBA" id="ARBA00022553"/>
    </source>
</evidence>
<evidence type="ECO:0000256" key="2">
    <source>
        <dbReference type="ARBA" id="ARBA00004429"/>
    </source>
</evidence>
<dbReference type="PROSITE" id="PS50109">
    <property type="entry name" value="HIS_KIN"/>
    <property type="match status" value="1"/>
</dbReference>
<dbReference type="OrthoDB" id="9797243at2"/>
<dbReference type="SMART" id="SM00448">
    <property type="entry name" value="REC"/>
    <property type="match status" value="1"/>
</dbReference>
<evidence type="ECO:0000256" key="3">
    <source>
        <dbReference type="ARBA" id="ARBA00012438"/>
    </source>
</evidence>
<evidence type="ECO:0000256" key="17">
    <source>
        <dbReference type="ARBA" id="ARBA00070152"/>
    </source>
</evidence>
<keyword evidence="4" id="KW-1003">Cell membrane</keyword>
<dbReference type="CDD" id="cd00082">
    <property type="entry name" value="HisKA"/>
    <property type="match status" value="1"/>
</dbReference>
<dbReference type="Pfam" id="PF00497">
    <property type="entry name" value="SBP_bac_3"/>
    <property type="match status" value="1"/>
</dbReference>
<evidence type="ECO:0000256" key="9">
    <source>
        <dbReference type="ARBA" id="ARBA00022729"/>
    </source>
</evidence>
<dbReference type="EMBL" id="MTZV01000006">
    <property type="protein sequence ID" value="PCE22755.1"/>
    <property type="molecule type" value="Genomic_DNA"/>
</dbReference>
<dbReference type="SUPFAM" id="SSF52172">
    <property type="entry name" value="CheY-like"/>
    <property type="match status" value="1"/>
</dbReference>
<dbReference type="SUPFAM" id="SSF47384">
    <property type="entry name" value="Homodimeric domain of signal transducing histidine kinase"/>
    <property type="match status" value="1"/>
</dbReference>
<dbReference type="Pfam" id="PF02518">
    <property type="entry name" value="HATPase_c"/>
    <property type="match status" value="1"/>
</dbReference>
<dbReference type="CDD" id="cd17546">
    <property type="entry name" value="REC_hyHK_CKI1_RcsC-like"/>
    <property type="match status" value="1"/>
</dbReference>
<dbReference type="AlphaFoldDB" id="A0A2A4EPK5"/>
<reference evidence="24 25" key="1">
    <citation type="submission" date="2017-01" db="EMBL/GenBank/DDBJ databases">
        <title>Whole-Genome Shotgun Sequencing of Two beta-Proteobacterial Species in Search of the Bulgecin Biosynthetic Cluster.</title>
        <authorList>
            <person name="Horsman M.E."/>
            <person name="Marous D.R."/>
            <person name="Li R."/>
            <person name="Oliver R.A."/>
            <person name="Byun B."/>
            <person name="Emrich S.J."/>
            <person name="Boggess B."/>
            <person name="Townsend C.A."/>
            <person name="Mobashery S."/>
        </authorList>
    </citation>
    <scope>NUCLEOTIDE SEQUENCE [LARGE SCALE GENOMIC DNA]</scope>
    <source>
        <strain evidence="24 25">ATCC 31363</strain>
    </source>
</reference>
<feature type="signal peptide" evidence="20">
    <location>
        <begin position="1"/>
        <end position="22"/>
    </location>
</feature>
<dbReference type="CDD" id="cd16922">
    <property type="entry name" value="HATPase_EvgS-ArcB-TorS-like"/>
    <property type="match status" value="1"/>
</dbReference>
<organism evidence="24 25">
    <name type="scientific">Paraburkholderia acidicola</name>
    <dbReference type="NCBI Taxonomy" id="1912599"/>
    <lineage>
        <taxon>Bacteria</taxon>
        <taxon>Pseudomonadati</taxon>
        <taxon>Pseudomonadota</taxon>
        <taxon>Betaproteobacteria</taxon>
        <taxon>Burkholderiales</taxon>
        <taxon>Burkholderiaceae</taxon>
        <taxon>Paraburkholderia</taxon>
    </lineage>
</organism>
<dbReference type="InterPro" id="IPR001789">
    <property type="entry name" value="Sig_transdc_resp-reg_receiver"/>
</dbReference>
<comment type="caution">
    <text evidence="24">The sequence shown here is derived from an EMBL/GenBank/DDBJ whole genome shotgun (WGS) entry which is preliminary data.</text>
</comment>
<feature type="chain" id="PRO_5012562468" description="Virulence sensor protein BvgS" evidence="20">
    <location>
        <begin position="23"/>
        <end position="806"/>
    </location>
</feature>
<keyword evidence="9 20" id="KW-0732">Signal</keyword>
<dbReference type="CDD" id="cd01007">
    <property type="entry name" value="PBP2_BvgS_HisK_like"/>
    <property type="match status" value="1"/>
</dbReference>
<comment type="subcellular location">
    <subcellularLocation>
        <location evidence="2">Cell inner membrane</location>
        <topology evidence="2">Multi-pass membrane protein</topology>
    </subcellularLocation>
</comment>
<feature type="modified residue" description="Phosphohistidine" evidence="18">
    <location>
        <position position="742"/>
    </location>
</feature>
<dbReference type="GO" id="GO:0000155">
    <property type="term" value="F:phosphorelay sensor kinase activity"/>
    <property type="evidence" value="ECO:0007669"/>
    <property type="project" value="InterPro"/>
</dbReference>
<dbReference type="RefSeq" id="WP_096724736.1">
    <property type="nucleotide sequence ID" value="NZ_MTZV01000006.1"/>
</dbReference>
<feature type="modified residue" description="4-aspartylphosphate" evidence="19">
    <location>
        <position position="622"/>
    </location>
</feature>
<dbReference type="SUPFAM" id="SSF47226">
    <property type="entry name" value="Histidine-containing phosphotransfer domain, HPT domain"/>
    <property type="match status" value="1"/>
</dbReference>
<evidence type="ECO:0000256" key="7">
    <source>
        <dbReference type="ARBA" id="ARBA00022679"/>
    </source>
</evidence>
<dbReference type="FunFam" id="3.30.565.10:FF:000010">
    <property type="entry name" value="Sensor histidine kinase RcsC"/>
    <property type="match status" value="1"/>
</dbReference>
<dbReference type="Gene3D" id="1.20.120.160">
    <property type="entry name" value="HPT domain"/>
    <property type="match status" value="1"/>
</dbReference>
<dbReference type="SMART" id="SM00387">
    <property type="entry name" value="HATPase_c"/>
    <property type="match status" value="1"/>
</dbReference>
<feature type="domain" description="Response regulatory" evidence="22">
    <location>
        <begin position="573"/>
        <end position="692"/>
    </location>
</feature>
<evidence type="ECO:0000256" key="16">
    <source>
        <dbReference type="ARBA" id="ARBA00058004"/>
    </source>
</evidence>